<name>A0A5C4TAG5_9BACL</name>
<feature type="transmembrane region" description="Helical" evidence="1">
    <location>
        <begin position="7"/>
        <end position="32"/>
    </location>
</feature>
<accession>A0A5C4TAG5</accession>
<comment type="caution">
    <text evidence="2">The sequence shown here is derived from an EMBL/GenBank/DDBJ whole genome shotgun (WGS) entry which is preliminary data.</text>
</comment>
<keyword evidence="1" id="KW-1133">Transmembrane helix</keyword>
<evidence type="ECO:0000313" key="3">
    <source>
        <dbReference type="Proteomes" id="UP000307943"/>
    </source>
</evidence>
<sequence length="66" mass="6870">MNKKIRVVLLAMVGGLIGGFVLAEIIGIAGILLTGRAIGVKFLPFILPFVCAGIALLAVQSKLPPR</sequence>
<feature type="transmembrane region" description="Helical" evidence="1">
    <location>
        <begin position="38"/>
        <end position="59"/>
    </location>
</feature>
<keyword evidence="1" id="KW-0812">Transmembrane</keyword>
<keyword evidence="1" id="KW-0472">Membrane</keyword>
<gene>
    <name evidence="2" type="ORF">FE784_12730</name>
</gene>
<evidence type="ECO:0000256" key="1">
    <source>
        <dbReference type="SAM" id="Phobius"/>
    </source>
</evidence>
<proteinExistence type="predicted"/>
<dbReference type="RefSeq" id="WP_139602584.1">
    <property type="nucleotide sequence ID" value="NZ_VDCQ01000014.1"/>
</dbReference>
<dbReference type="EMBL" id="VDCQ01000014">
    <property type="protein sequence ID" value="TNJ66043.1"/>
    <property type="molecule type" value="Genomic_DNA"/>
</dbReference>
<dbReference type="AlphaFoldDB" id="A0A5C4TAG5"/>
<keyword evidence="3" id="KW-1185">Reference proteome</keyword>
<dbReference type="Pfam" id="PF19382">
    <property type="entry name" value="DUF5957"/>
    <property type="match status" value="1"/>
</dbReference>
<dbReference type="Proteomes" id="UP000307943">
    <property type="component" value="Unassembled WGS sequence"/>
</dbReference>
<dbReference type="InterPro" id="IPR046001">
    <property type="entry name" value="DUF5957"/>
</dbReference>
<protein>
    <submittedName>
        <fullName evidence="2">Uncharacterized protein</fullName>
    </submittedName>
</protein>
<evidence type="ECO:0000313" key="2">
    <source>
        <dbReference type="EMBL" id="TNJ66043.1"/>
    </source>
</evidence>
<reference evidence="2 3" key="1">
    <citation type="submission" date="2019-05" db="EMBL/GenBank/DDBJ databases">
        <title>We sequenced the genome of Paenibacillus hemerocallicola KCTC 33185 for further insight into its adaptation and study the phylogeny of Paenibacillus.</title>
        <authorList>
            <person name="Narsing Rao M.P."/>
        </authorList>
    </citation>
    <scope>NUCLEOTIDE SEQUENCE [LARGE SCALE GENOMIC DNA]</scope>
    <source>
        <strain evidence="2 3">KCTC 33185</strain>
    </source>
</reference>
<organism evidence="2 3">
    <name type="scientific">Paenibacillus hemerocallicola</name>
    <dbReference type="NCBI Taxonomy" id="1172614"/>
    <lineage>
        <taxon>Bacteria</taxon>
        <taxon>Bacillati</taxon>
        <taxon>Bacillota</taxon>
        <taxon>Bacilli</taxon>
        <taxon>Bacillales</taxon>
        <taxon>Paenibacillaceae</taxon>
        <taxon>Paenibacillus</taxon>
    </lineage>
</organism>